<keyword evidence="1" id="KW-0732">Signal</keyword>
<gene>
    <name evidence="2" type="ORF">Taro_038779</name>
</gene>
<feature type="signal peptide" evidence="1">
    <location>
        <begin position="1"/>
        <end position="17"/>
    </location>
</feature>
<feature type="chain" id="PRO_5032683140" description="Reverse transcriptase" evidence="1">
    <location>
        <begin position="18"/>
        <end position="71"/>
    </location>
</feature>
<name>A0A843WET7_COLES</name>
<reference evidence="2" key="1">
    <citation type="submission" date="2017-07" db="EMBL/GenBank/DDBJ databases">
        <title>Taro Niue Genome Assembly and Annotation.</title>
        <authorList>
            <person name="Atibalentja N."/>
            <person name="Keating K."/>
            <person name="Fields C.J."/>
        </authorList>
    </citation>
    <scope>NUCLEOTIDE SEQUENCE</scope>
    <source>
        <strain evidence="2">Niue_2</strain>
        <tissue evidence="2">Leaf</tissue>
    </source>
</reference>
<comment type="caution">
    <text evidence="2">The sequence shown here is derived from an EMBL/GenBank/DDBJ whole genome shotgun (WGS) entry which is preliminary data.</text>
</comment>
<evidence type="ECO:0008006" key="4">
    <source>
        <dbReference type="Google" id="ProtNLM"/>
    </source>
</evidence>
<keyword evidence="3" id="KW-1185">Reference proteome</keyword>
<proteinExistence type="predicted"/>
<dbReference type="EMBL" id="NMUH01003507">
    <property type="protein sequence ID" value="MQM05957.1"/>
    <property type="molecule type" value="Genomic_DNA"/>
</dbReference>
<protein>
    <recommendedName>
        <fullName evidence="4">Reverse transcriptase</fullName>
    </recommendedName>
</protein>
<evidence type="ECO:0000256" key="1">
    <source>
        <dbReference type="SAM" id="SignalP"/>
    </source>
</evidence>
<dbReference type="AlphaFoldDB" id="A0A843WET7"/>
<evidence type="ECO:0000313" key="2">
    <source>
        <dbReference type="EMBL" id="MQM05957.1"/>
    </source>
</evidence>
<sequence>MPHMAIFLLELLEEVIGLKVNFNKSVLIGRNLHENLLVGLRLASSNYHIWDFLLSRVLLGLKYQDLFRWHP</sequence>
<evidence type="ECO:0000313" key="3">
    <source>
        <dbReference type="Proteomes" id="UP000652761"/>
    </source>
</evidence>
<organism evidence="2 3">
    <name type="scientific">Colocasia esculenta</name>
    <name type="common">Wild taro</name>
    <name type="synonym">Arum esculentum</name>
    <dbReference type="NCBI Taxonomy" id="4460"/>
    <lineage>
        <taxon>Eukaryota</taxon>
        <taxon>Viridiplantae</taxon>
        <taxon>Streptophyta</taxon>
        <taxon>Embryophyta</taxon>
        <taxon>Tracheophyta</taxon>
        <taxon>Spermatophyta</taxon>
        <taxon>Magnoliopsida</taxon>
        <taxon>Liliopsida</taxon>
        <taxon>Araceae</taxon>
        <taxon>Aroideae</taxon>
        <taxon>Colocasieae</taxon>
        <taxon>Colocasia</taxon>
    </lineage>
</organism>
<accession>A0A843WET7</accession>
<dbReference type="Proteomes" id="UP000652761">
    <property type="component" value="Unassembled WGS sequence"/>
</dbReference>